<comment type="caution">
    <text evidence="1">The sequence shown here is derived from an EMBL/GenBank/DDBJ whole genome shotgun (WGS) entry which is preliminary data.</text>
</comment>
<dbReference type="EMBL" id="MLAI01000007">
    <property type="protein sequence ID" value="OOF87745.1"/>
    <property type="molecule type" value="Genomic_DNA"/>
</dbReference>
<dbReference type="RefSeq" id="WP_077552110.1">
    <property type="nucleotide sequence ID" value="NZ_MLAI01000007.1"/>
</dbReference>
<proteinExistence type="predicted"/>
<organism evidence="1 2">
    <name type="scientific">Rodentibacter ratti</name>
    <dbReference type="NCBI Taxonomy" id="1906745"/>
    <lineage>
        <taxon>Bacteria</taxon>
        <taxon>Pseudomonadati</taxon>
        <taxon>Pseudomonadota</taxon>
        <taxon>Gammaproteobacteria</taxon>
        <taxon>Pasteurellales</taxon>
        <taxon>Pasteurellaceae</taxon>
        <taxon>Rodentibacter</taxon>
    </lineage>
</organism>
<evidence type="ECO:0000313" key="2">
    <source>
        <dbReference type="Proteomes" id="UP000189353"/>
    </source>
</evidence>
<gene>
    <name evidence="1" type="ORF">BKG88_00660</name>
</gene>
<accession>A0A1V3LE77</accession>
<name>A0A1V3LE77_9PAST</name>
<evidence type="ECO:0000313" key="1">
    <source>
        <dbReference type="EMBL" id="OOF87745.1"/>
    </source>
</evidence>
<sequence>MIDIEKEYQDIEAERKNGFISLYDLFVLIRKHNPKSSDNKIATVLLRKFKDYQDQYNRVHFADTLIDGDLTTQEQQFLELGPLLPFRLPKKLHESEAPLPFDYLISTLEEIEDCGINKRTPF</sequence>
<protein>
    <submittedName>
        <fullName evidence="1">Uncharacterized protein</fullName>
    </submittedName>
</protein>
<dbReference type="AlphaFoldDB" id="A0A1V3LE77"/>
<reference evidence="1 2" key="1">
    <citation type="submission" date="2016-10" db="EMBL/GenBank/DDBJ databases">
        <title>Rodentibacter gen. nov. and new species.</title>
        <authorList>
            <person name="Christensen H."/>
        </authorList>
    </citation>
    <scope>NUCLEOTIDE SEQUENCE [LARGE SCALE GENOMIC DNA]</scope>
    <source>
        <strain evidence="1 2">Ppn158</strain>
    </source>
</reference>
<dbReference type="Proteomes" id="UP000189353">
    <property type="component" value="Unassembled WGS sequence"/>
</dbReference>